<protein>
    <submittedName>
        <fullName evidence="2">Uncharacterized protein</fullName>
    </submittedName>
</protein>
<dbReference type="EMBL" id="JANCLT010000004">
    <property type="protein sequence ID" value="MCP8968619.1"/>
    <property type="molecule type" value="Genomic_DNA"/>
</dbReference>
<dbReference type="AlphaFoldDB" id="A0AA42BQM8"/>
<feature type="compositionally biased region" description="Basic and acidic residues" evidence="1">
    <location>
        <begin position="51"/>
        <end position="60"/>
    </location>
</feature>
<gene>
    <name evidence="2" type="ORF">NK662_08715</name>
</gene>
<name>A0AA42BQM8_9BACI</name>
<evidence type="ECO:0000313" key="2">
    <source>
        <dbReference type="EMBL" id="MCP8968619.1"/>
    </source>
</evidence>
<dbReference type="Proteomes" id="UP001156102">
    <property type="component" value="Unassembled WGS sequence"/>
</dbReference>
<feature type="region of interest" description="Disordered" evidence="1">
    <location>
        <begin position="40"/>
        <end position="67"/>
    </location>
</feature>
<dbReference type="RefSeq" id="WP_254758543.1">
    <property type="nucleotide sequence ID" value="NZ_JANCLT010000004.1"/>
</dbReference>
<proteinExistence type="predicted"/>
<organism evidence="2 3">
    <name type="scientific">Ectobacillus ponti</name>
    <dbReference type="NCBI Taxonomy" id="2961894"/>
    <lineage>
        <taxon>Bacteria</taxon>
        <taxon>Bacillati</taxon>
        <taxon>Bacillota</taxon>
        <taxon>Bacilli</taxon>
        <taxon>Bacillales</taxon>
        <taxon>Bacillaceae</taxon>
        <taxon>Ectobacillus</taxon>
    </lineage>
</organism>
<accession>A0AA42BQM8</accession>
<keyword evidence="3" id="KW-1185">Reference proteome</keyword>
<comment type="caution">
    <text evidence="2">The sequence shown here is derived from an EMBL/GenBank/DDBJ whole genome shotgun (WGS) entry which is preliminary data.</text>
</comment>
<evidence type="ECO:0000313" key="3">
    <source>
        <dbReference type="Proteomes" id="UP001156102"/>
    </source>
</evidence>
<sequence length="67" mass="7446">MKLDKDDQAIIEQALKAAAMNSADYQEIYRYESVLQKLGTTSGAAQPGGDHQQDGFRYDYDDASDVQ</sequence>
<evidence type="ECO:0000256" key="1">
    <source>
        <dbReference type="SAM" id="MobiDB-lite"/>
    </source>
</evidence>
<reference evidence="2" key="1">
    <citation type="submission" date="2022-07" db="EMBL/GenBank/DDBJ databases">
        <authorList>
            <person name="Li W.-J."/>
            <person name="Deng Q.-Q."/>
        </authorList>
    </citation>
    <scope>NUCLEOTIDE SEQUENCE</scope>
    <source>
        <strain evidence="2">SYSU M60031</strain>
    </source>
</reference>